<sequence length="196" mass="20932">MTAPEVDAPRRFMEREAGPRAVAQGSLGPRLLVPFQRRTHARPPACVRSPLSSAPPEERMVPPSPSGHPHHPILGCLPEVTQPWEPRQEMGAFRQKPEQMQLITCSQMTRGEGRVGPGRWDGGRGRPGAAGEPGPVSFPCDLRALTAFFARPDQSGDGAERKASEAGEPGPLSGGCEAGWPRSGDSRTCGWRAASG</sequence>
<evidence type="ECO:0000313" key="1">
    <source>
        <dbReference type="EMBL" id="CAI9714363.1"/>
    </source>
</evidence>
<gene>
    <name evidence="1" type="ORF">MRATA1EN3_LOCUS25576</name>
</gene>
<dbReference type="EMBL" id="OX596093">
    <property type="protein sequence ID" value="CAI9714363.1"/>
    <property type="molecule type" value="Genomic_DNA"/>
</dbReference>
<organism evidence="1 2">
    <name type="scientific">Rangifer tarandus platyrhynchus</name>
    <name type="common">Svalbard reindeer</name>
    <dbReference type="NCBI Taxonomy" id="3082113"/>
    <lineage>
        <taxon>Eukaryota</taxon>
        <taxon>Metazoa</taxon>
        <taxon>Chordata</taxon>
        <taxon>Craniata</taxon>
        <taxon>Vertebrata</taxon>
        <taxon>Euteleostomi</taxon>
        <taxon>Mammalia</taxon>
        <taxon>Eutheria</taxon>
        <taxon>Laurasiatheria</taxon>
        <taxon>Artiodactyla</taxon>
        <taxon>Ruminantia</taxon>
        <taxon>Pecora</taxon>
        <taxon>Cervidae</taxon>
        <taxon>Odocoileinae</taxon>
        <taxon>Rangifer</taxon>
    </lineage>
</organism>
<protein>
    <submittedName>
        <fullName evidence="1">Uncharacterized protein</fullName>
    </submittedName>
</protein>
<name>A0ACB0FNY1_RANTA</name>
<dbReference type="Proteomes" id="UP001162501">
    <property type="component" value="Chromosome 9"/>
</dbReference>
<evidence type="ECO:0000313" key="2">
    <source>
        <dbReference type="Proteomes" id="UP001162501"/>
    </source>
</evidence>
<proteinExistence type="predicted"/>
<reference evidence="1" key="1">
    <citation type="submission" date="2023-05" db="EMBL/GenBank/DDBJ databases">
        <authorList>
            <consortium name="ELIXIR-Norway"/>
        </authorList>
    </citation>
    <scope>NUCLEOTIDE SEQUENCE</scope>
</reference>
<accession>A0ACB0FNY1</accession>